<dbReference type="GO" id="GO:0005801">
    <property type="term" value="C:cis-Golgi network"/>
    <property type="evidence" value="ECO:0007669"/>
    <property type="project" value="TreeGrafter"/>
</dbReference>
<dbReference type="AlphaFoldDB" id="A0AAV7GYV8"/>
<proteinExistence type="inferred from homology"/>
<dbReference type="InterPro" id="IPR024096">
    <property type="entry name" value="NO_sig/Golgi_transp_ligand-bd"/>
</dbReference>
<dbReference type="SUPFAM" id="SSF111126">
    <property type="entry name" value="Ligand-binding domain in the NO signalling and Golgi transport"/>
    <property type="match status" value="1"/>
</dbReference>
<name>A0AAV7GYV8_DENCH</name>
<evidence type="ECO:0000313" key="3">
    <source>
        <dbReference type="Proteomes" id="UP000775213"/>
    </source>
</evidence>
<dbReference type="PANTHER" id="PTHR12817:SF0">
    <property type="entry name" value="GEO08327P1"/>
    <property type="match status" value="1"/>
</dbReference>
<protein>
    <submittedName>
        <fullName evidence="2">Uncharacterized protein</fullName>
    </submittedName>
</protein>
<dbReference type="Pfam" id="PF04051">
    <property type="entry name" value="TRAPP"/>
    <property type="match status" value="1"/>
</dbReference>
<dbReference type="GO" id="GO:0006888">
    <property type="term" value="P:endoplasmic reticulum to Golgi vesicle-mediated transport"/>
    <property type="evidence" value="ECO:0007669"/>
    <property type="project" value="TreeGrafter"/>
</dbReference>
<comment type="similarity">
    <text evidence="1">Belongs to the TRAPP small subunits family. BET3 subfamily.</text>
</comment>
<dbReference type="GO" id="GO:0030008">
    <property type="term" value="C:TRAPP complex"/>
    <property type="evidence" value="ECO:0007669"/>
    <property type="project" value="TreeGrafter"/>
</dbReference>
<keyword evidence="3" id="KW-1185">Reference proteome</keyword>
<evidence type="ECO:0000256" key="1">
    <source>
        <dbReference type="ARBA" id="ARBA00006218"/>
    </source>
</evidence>
<dbReference type="GO" id="GO:0005802">
    <property type="term" value="C:trans-Golgi network"/>
    <property type="evidence" value="ECO:0007669"/>
    <property type="project" value="TreeGrafter"/>
</dbReference>
<dbReference type="CDD" id="cd14944">
    <property type="entry name" value="TRAPPC6A_Trs33"/>
    <property type="match status" value="1"/>
</dbReference>
<dbReference type="Proteomes" id="UP000775213">
    <property type="component" value="Unassembled WGS sequence"/>
</dbReference>
<dbReference type="Gene3D" id="3.30.1380.20">
    <property type="entry name" value="Trafficking protein particle complex subunit 3"/>
    <property type="match status" value="1"/>
</dbReference>
<reference evidence="2 3" key="1">
    <citation type="journal article" date="2021" name="Hortic Res">
        <title>Chromosome-scale assembly of the Dendrobium chrysotoxum genome enhances the understanding of orchid evolution.</title>
        <authorList>
            <person name="Zhang Y."/>
            <person name="Zhang G.Q."/>
            <person name="Zhang D."/>
            <person name="Liu X.D."/>
            <person name="Xu X.Y."/>
            <person name="Sun W.H."/>
            <person name="Yu X."/>
            <person name="Zhu X."/>
            <person name="Wang Z.W."/>
            <person name="Zhao X."/>
            <person name="Zhong W.Y."/>
            <person name="Chen H."/>
            <person name="Yin W.L."/>
            <person name="Huang T."/>
            <person name="Niu S.C."/>
            <person name="Liu Z.J."/>
        </authorList>
    </citation>
    <scope>NUCLEOTIDE SEQUENCE [LARGE SCALE GENOMIC DNA]</scope>
    <source>
        <strain evidence="2">Lindl</strain>
    </source>
</reference>
<organism evidence="2 3">
    <name type="scientific">Dendrobium chrysotoxum</name>
    <name type="common">Orchid</name>
    <dbReference type="NCBI Taxonomy" id="161865"/>
    <lineage>
        <taxon>Eukaryota</taxon>
        <taxon>Viridiplantae</taxon>
        <taxon>Streptophyta</taxon>
        <taxon>Embryophyta</taxon>
        <taxon>Tracheophyta</taxon>
        <taxon>Spermatophyta</taxon>
        <taxon>Magnoliopsida</taxon>
        <taxon>Liliopsida</taxon>
        <taxon>Asparagales</taxon>
        <taxon>Orchidaceae</taxon>
        <taxon>Epidendroideae</taxon>
        <taxon>Malaxideae</taxon>
        <taxon>Dendrobiinae</taxon>
        <taxon>Dendrobium</taxon>
    </lineage>
</organism>
<gene>
    <name evidence="2" type="ORF">IEQ34_009481</name>
</gene>
<accession>A0AAV7GYV8</accession>
<evidence type="ECO:0000313" key="2">
    <source>
        <dbReference type="EMBL" id="KAH0461906.1"/>
    </source>
</evidence>
<dbReference type="InterPro" id="IPR007194">
    <property type="entry name" value="TRAPP_component"/>
</dbReference>
<dbReference type="InterPro" id="IPR037992">
    <property type="entry name" value="TRAPPC6/Trs33"/>
</dbReference>
<sequence length="188" mass="21119">MPEGLPLTVTLTSSSSWFSRLIDIPKFCLAYSMKKILAHKELMMVMEAHVGVIKLTSRDGRQELSSSVLNGLSSVHRSSRGFQLFLCKEFWSELFKKRIDNFETSHRGTFVVQDNMFRWIARISPNPLQENSTESSTPNDDNQAAQTTSMHLYFPCIIRGALTSLGIPCAVSTDISNRPACDCCGDQY</sequence>
<comment type="caution">
    <text evidence="2">The sequence shown here is derived from an EMBL/GenBank/DDBJ whole genome shotgun (WGS) entry which is preliminary data.</text>
</comment>
<dbReference type="EMBL" id="JAGFBR010000009">
    <property type="protein sequence ID" value="KAH0461906.1"/>
    <property type="molecule type" value="Genomic_DNA"/>
</dbReference>
<dbReference type="PANTHER" id="PTHR12817">
    <property type="entry name" value="TRAFFICKING PROTEIN PARTICLE COMPLEX SUBUNIT 6B"/>
    <property type="match status" value="1"/>
</dbReference>